<protein>
    <recommendedName>
        <fullName evidence="4">Secreted protein</fullName>
    </recommendedName>
</protein>
<accession>A0A8X6H6I3</accession>
<keyword evidence="3" id="KW-1185">Reference proteome</keyword>
<keyword evidence="1" id="KW-0732">Signal</keyword>
<dbReference type="AlphaFoldDB" id="A0A8X6H6I3"/>
<dbReference type="EMBL" id="BMAO01000617">
    <property type="protein sequence ID" value="GFQ68012.1"/>
    <property type="molecule type" value="Genomic_DNA"/>
</dbReference>
<comment type="caution">
    <text evidence="2">The sequence shown here is derived from an EMBL/GenBank/DDBJ whole genome shotgun (WGS) entry which is preliminary data.</text>
</comment>
<organism evidence="2 3">
    <name type="scientific">Trichonephila clavata</name>
    <name type="common">Joro spider</name>
    <name type="synonym">Nephila clavata</name>
    <dbReference type="NCBI Taxonomy" id="2740835"/>
    <lineage>
        <taxon>Eukaryota</taxon>
        <taxon>Metazoa</taxon>
        <taxon>Ecdysozoa</taxon>
        <taxon>Arthropoda</taxon>
        <taxon>Chelicerata</taxon>
        <taxon>Arachnida</taxon>
        <taxon>Araneae</taxon>
        <taxon>Araneomorphae</taxon>
        <taxon>Entelegynae</taxon>
        <taxon>Araneoidea</taxon>
        <taxon>Nephilidae</taxon>
        <taxon>Trichonephila</taxon>
    </lineage>
</organism>
<feature type="chain" id="PRO_5036495468" description="Secreted protein" evidence="1">
    <location>
        <begin position="23"/>
        <end position="96"/>
    </location>
</feature>
<evidence type="ECO:0000256" key="1">
    <source>
        <dbReference type="SAM" id="SignalP"/>
    </source>
</evidence>
<evidence type="ECO:0008006" key="4">
    <source>
        <dbReference type="Google" id="ProtNLM"/>
    </source>
</evidence>
<evidence type="ECO:0000313" key="3">
    <source>
        <dbReference type="Proteomes" id="UP000887116"/>
    </source>
</evidence>
<proteinExistence type="predicted"/>
<feature type="signal peptide" evidence="1">
    <location>
        <begin position="1"/>
        <end position="22"/>
    </location>
</feature>
<reference evidence="2" key="1">
    <citation type="submission" date="2020-07" db="EMBL/GenBank/DDBJ databases">
        <title>Multicomponent nature underlies the extraordinary mechanical properties of spider dragline silk.</title>
        <authorList>
            <person name="Kono N."/>
            <person name="Nakamura H."/>
            <person name="Mori M."/>
            <person name="Yoshida Y."/>
            <person name="Ohtoshi R."/>
            <person name="Malay A.D."/>
            <person name="Moran D.A.P."/>
            <person name="Tomita M."/>
            <person name="Numata K."/>
            <person name="Arakawa K."/>
        </authorList>
    </citation>
    <scope>NUCLEOTIDE SEQUENCE</scope>
</reference>
<evidence type="ECO:0000313" key="2">
    <source>
        <dbReference type="EMBL" id="GFQ68012.1"/>
    </source>
</evidence>
<gene>
    <name evidence="2" type="ORF">TNCT_23491</name>
</gene>
<sequence>MLVSSCALRILAALFMIHNSSGTKPHKSFLSGEFMNSSHVWLEERRDEQKADEGPNEWPRFHHHNESYEADMLRGLEPTDVLGSSRPVRVRLFLQQ</sequence>
<dbReference type="Proteomes" id="UP000887116">
    <property type="component" value="Unassembled WGS sequence"/>
</dbReference>
<name>A0A8X6H6I3_TRICU</name>